<evidence type="ECO:0000313" key="3">
    <source>
        <dbReference type="EMBL" id="PVE44868.1"/>
    </source>
</evidence>
<proteinExistence type="predicted"/>
<dbReference type="RefSeq" id="WP_107751703.1">
    <property type="nucleotide sequence ID" value="NZ_QBKF01000005.1"/>
</dbReference>
<protein>
    <recommendedName>
        <fullName evidence="2">DUF4394 domain-containing protein</fullName>
    </recommendedName>
</protein>
<dbReference type="InterPro" id="IPR011044">
    <property type="entry name" value="Quino_amine_DH_bsu"/>
</dbReference>
<feature type="domain" description="DUF4394" evidence="2">
    <location>
        <begin position="51"/>
        <end position="243"/>
    </location>
</feature>
<name>A0A2T7UJL9_9RHOB</name>
<feature type="chain" id="PRO_5015518946" description="DUF4394 domain-containing protein" evidence="1">
    <location>
        <begin position="21"/>
        <end position="259"/>
    </location>
</feature>
<dbReference type="InterPro" id="IPR025507">
    <property type="entry name" value="DUF4394"/>
</dbReference>
<organism evidence="3 4">
    <name type="scientific">Pararhodobacter aggregans</name>
    <dbReference type="NCBI Taxonomy" id="404875"/>
    <lineage>
        <taxon>Bacteria</taxon>
        <taxon>Pseudomonadati</taxon>
        <taxon>Pseudomonadota</taxon>
        <taxon>Alphaproteobacteria</taxon>
        <taxon>Rhodobacterales</taxon>
        <taxon>Paracoccaceae</taxon>
        <taxon>Pararhodobacter</taxon>
    </lineage>
</organism>
<dbReference type="AlphaFoldDB" id="A0A2T7UJL9"/>
<dbReference type="OrthoDB" id="531718at2"/>
<dbReference type="SUPFAM" id="SSF50969">
    <property type="entry name" value="YVTN repeat-like/Quinoprotein amine dehydrogenase"/>
    <property type="match status" value="1"/>
</dbReference>
<feature type="signal peptide" evidence="1">
    <location>
        <begin position="1"/>
        <end position="20"/>
    </location>
</feature>
<keyword evidence="4" id="KW-1185">Reference proteome</keyword>
<keyword evidence="1" id="KW-0732">Signal</keyword>
<evidence type="ECO:0000256" key="1">
    <source>
        <dbReference type="SAM" id="SignalP"/>
    </source>
</evidence>
<gene>
    <name evidence="3" type="ORF">DDE23_24385</name>
</gene>
<dbReference type="Pfam" id="PF14339">
    <property type="entry name" value="DUF4394"/>
    <property type="match status" value="1"/>
</dbReference>
<reference evidence="3 4" key="1">
    <citation type="journal article" date="2011" name="Syst. Appl. Microbiol.">
        <title>Defluviimonas denitrificans gen. nov., sp. nov., and Pararhodobacter aggregans gen. nov., sp. nov., non-phototrophic Rhodobacteraceae from the biofilter of a marine aquaculture.</title>
        <authorList>
            <person name="Foesel B.U."/>
            <person name="Drake H.L."/>
            <person name="Schramm A."/>
        </authorList>
    </citation>
    <scope>NUCLEOTIDE SEQUENCE [LARGE SCALE GENOMIC DNA]</scope>
    <source>
        <strain evidence="3 4">D1-19</strain>
    </source>
</reference>
<accession>A0A2T7UJL9</accession>
<evidence type="ECO:0000313" key="4">
    <source>
        <dbReference type="Proteomes" id="UP000244810"/>
    </source>
</evidence>
<evidence type="ECO:0000259" key="2">
    <source>
        <dbReference type="Pfam" id="PF14339"/>
    </source>
</evidence>
<dbReference type="Proteomes" id="UP000244810">
    <property type="component" value="Unassembled WGS sequence"/>
</dbReference>
<sequence length="259" mass="26781">MRLLLSVSAAALMTAGAASAQSVVALTGDNTLVMIDPANATATGSLDVAVEGRLLGIDWRPNTQQLIGVTEDWRVVSIDWTSGETTDIVTMDTPLEIADGAAVIVDINPAADALRFMSGTVNHRVNLGTGAVMVDGALHFAADGEHASETPMVGGTAYTNSVGRPEATAMYNIDTAMSALLRQNPPNDGTNMAVGMLGAEIEGPIAFDIYAAAVDDNSAWLIANGGLHSVDLETGAVTGSWELQGVDGEVRDMTVVPPM</sequence>
<comment type="caution">
    <text evidence="3">The sequence shown here is derived from an EMBL/GenBank/DDBJ whole genome shotgun (WGS) entry which is preliminary data.</text>
</comment>
<dbReference type="EMBL" id="QDDR01000022">
    <property type="protein sequence ID" value="PVE44868.1"/>
    <property type="molecule type" value="Genomic_DNA"/>
</dbReference>